<feature type="chain" id="PRO_5022847812" evidence="5">
    <location>
        <begin position="19"/>
        <end position="210"/>
    </location>
</feature>
<comment type="caution">
    <text evidence="7">The sequence shown here is derived from an EMBL/GenBank/DDBJ whole genome shotgun (WGS) entry which is preliminary data.</text>
</comment>
<dbReference type="PROSITE" id="PS51007">
    <property type="entry name" value="CYTC"/>
    <property type="match status" value="1"/>
</dbReference>
<dbReference type="InterPro" id="IPR009056">
    <property type="entry name" value="Cyt_c-like_dom"/>
</dbReference>
<keyword evidence="2 4" id="KW-0479">Metal-binding</keyword>
<evidence type="ECO:0000256" key="2">
    <source>
        <dbReference type="ARBA" id="ARBA00022723"/>
    </source>
</evidence>
<dbReference type="PANTHER" id="PTHR40394">
    <property type="entry name" value="LIPOPROTEIN-RELATED"/>
    <property type="match status" value="1"/>
</dbReference>
<keyword evidence="5" id="KW-0732">Signal</keyword>
<keyword evidence="8" id="KW-1185">Reference proteome</keyword>
<dbReference type="PANTHER" id="PTHR40394:SF2">
    <property type="entry name" value="QUINOL:CYTOCHROME C OXIDOREDUCTASE MEMBRANE PROTEIN"/>
    <property type="match status" value="1"/>
</dbReference>
<dbReference type="GO" id="GO:0009055">
    <property type="term" value="F:electron transfer activity"/>
    <property type="evidence" value="ECO:0007669"/>
    <property type="project" value="InterPro"/>
</dbReference>
<organism evidence="7 8">
    <name type="scientific">Luteibaculum oceani</name>
    <dbReference type="NCBI Taxonomy" id="1294296"/>
    <lineage>
        <taxon>Bacteria</taxon>
        <taxon>Pseudomonadati</taxon>
        <taxon>Bacteroidota</taxon>
        <taxon>Flavobacteriia</taxon>
        <taxon>Flavobacteriales</taxon>
        <taxon>Luteibaculaceae</taxon>
        <taxon>Luteibaculum</taxon>
    </lineage>
</organism>
<dbReference type="InterPro" id="IPR036909">
    <property type="entry name" value="Cyt_c-like_dom_sf"/>
</dbReference>
<evidence type="ECO:0000256" key="4">
    <source>
        <dbReference type="PROSITE-ProRule" id="PRU00433"/>
    </source>
</evidence>
<sequence length="210" mass="22868">MKMKSFKYIVALPALAFAATSCSTNEQSPGVEYMPDMYRSPAVEAYVDYENLDELSVRKPVEGTIPNTGSSSDAWINFPYPYPNTTEGYEKAGAELKSPLKTTEASLAKGKDIYTKFCQHCHGEKGGGDGGVVTNGGYPPPPAYNGPLKNLEEGKMFHTITYGKGQMGSHASQLNKKERWLVIQYVKALQNNGTNPDLVKEEAAATAENI</sequence>
<dbReference type="AlphaFoldDB" id="A0A5C6VI23"/>
<evidence type="ECO:0000313" key="7">
    <source>
        <dbReference type="EMBL" id="TXC85072.1"/>
    </source>
</evidence>
<protein>
    <submittedName>
        <fullName evidence="7">Cytochrome c</fullName>
    </submittedName>
</protein>
<dbReference type="PROSITE" id="PS51257">
    <property type="entry name" value="PROKAR_LIPOPROTEIN"/>
    <property type="match status" value="1"/>
</dbReference>
<dbReference type="GO" id="GO:0020037">
    <property type="term" value="F:heme binding"/>
    <property type="evidence" value="ECO:0007669"/>
    <property type="project" value="InterPro"/>
</dbReference>
<evidence type="ECO:0000256" key="3">
    <source>
        <dbReference type="ARBA" id="ARBA00023004"/>
    </source>
</evidence>
<dbReference type="SUPFAM" id="SSF46626">
    <property type="entry name" value="Cytochrome c"/>
    <property type="match status" value="1"/>
</dbReference>
<proteinExistence type="predicted"/>
<dbReference type="RefSeq" id="WP_147012148.1">
    <property type="nucleotide sequence ID" value="NZ_VORB01000001.1"/>
</dbReference>
<name>A0A5C6VI23_9FLAO</name>
<feature type="domain" description="Cytochrome c" evidence="6">
    <location>
        <begin position="105"/>
        <end position="190"/>
    </location>
</feature>
<dbReference type="OrthoDB" id="9796771at2"/>
<keyword evidence="1 4" id="KW-0349">Heme</keyword>
<dbReference type="Pfam" id="PF13442">
    <property type="entry name" value="Cytochrome_CBB3"/>
    <property type="match status" value="1"/>
</dbReference>
<dbReference type="GO" id="GO:0046872">
    <property type="term" value="F:metal ion binding"/>
    <property type="evidence" value="ECO:0007669"/>
    <property type="project" value="UniProtKB-KW"/>
</dbReference>
<dbReference type="Proteomes" id="UP000321168">
    <property type="component" value="Unassembled WGS sequence"/>
</dbReference>
<evidence type="ECO:0000313" key="8">
    <source>
        <dbReference type="Proteomes" id="UP000321168"/>
    </source>
</evidence>
<dbReference type="EMBL" id="VORB01000001">
    <property type="protein sequence ID" value="TXC85072.1"/>
    <property type="molecule type" value="Genomic_DNA"/>
</dbReference>
<evidence type="ECO:0000259" key="6">
    <source>
        <dbReference type="PROSITE" id="PS51007"/>
    </source>
</evidence>
<keyword evidence="3 4" id="KW-0408">Iron</keyword>
<feature type="signal peptide" evidence="5">
    <location>
        <begin position="1"/>
        <end position="18"/>
    </location>
</feature>
<evidence type="ECO:0000256" key="1">
    <source>
        <dbReference type="ARBA" id="ARBA00022617"/>
    </source>
</evidence>
<evidence type="ECO:0000256" key="5">
    <source>
        <dbReference type="SAM" id="SignalP"/>
    </source>
</evidence>
<accession>A0A5C6VI23</accession>
<reference evidence="7 8" key="1">
    <citation type="submission" date="2019-08" db="EMBL/GenBank/DDBJ databases">
        <title>Genome of Luteibaculum oceani JCM 18817.</title>
        <authorList>
            <person name="Bowman J.P."/>
        </authorList>
    </citation>
    <scope>NUCLEOTIDE SEQUENCE [LARGE SCALE GENOMIC DNA]</scope>
    <source>
        <strain evidence="7 8">JCM 18817</strain>
    </source>
</reference>
<dbReference type="Gene3D" id="1.10.760.10">
    <property type="entry name" value="Cytochrome c-like domain"/>
    <property type="match status" value="1"/>
</dbReference>
<gene>
    <name evidence="7" type="ORF">FRX97_00170</name>
</gene>